<keyword evidence="5" id="KW-0732">Signal</keyword>
<feature type="signal peptide" evidence="5">
    <location>
        <begin position="1"/>
        <end position="19"/>
    </location>
</feature>
<feature type="active site" evidence="3">
    <location>
        <position position="257"/>
    </location>
</feature>
<sequence>MLLALTLLPAIFLAFPVNAGPVILRGNPISLPLSRHLNFTGTKNIVQSDLIRIRNLRTPSHDAARDTEDPISNGLVSYVASVGVGEPAKQYNLIVDTGSSNTWVGAGEQYVKTATSRSTIYTVVSSEWRDTVTLAPDLIIEDQSIGVASKSTGFDGVDLTLGTLALDFLGIPVPLSKTAIPTVTDNLFSQKTITENVISVSFEPPTSTAESETNGEITFGGTDKSKYTGEITYTPITSTSPASKYWGIDQSISCIVDTGTTLIYLATNAFNAYQNATGGAPDSTTGLLSITPKQFADLKDLNFVIAGKTFALTPNAQIWPRSLNTAIGGTAGKIYLIVADIGSVSGLGLDFINGMTFLERFYSVYDTANKRVGIATTPRTTATTN</sequence>
<dbReference type="Pfam" id="PF00026">
    <property type="entry name" value="Asp"/>
    <property type="match status" value="2"/>
</dbReference>
<evidence type="ECO:0000313" key="8">
    <source>
        <dbReference type="Proteomes" id="UP001219525"/>
    </source>
</evidence>
<dbReference type="PROSITE" id="PS51767">
    <property type="entry name" value="PEPTIDASE_A1"/>
    <property type="match status" value="1"/>
</dbReference>
<dbReference type="InterPro" id="IPR001461">
    <property type="entry name" value="Aspartic_peptidase_A1"/>
</dbReference>
<evidence type="ECO:0000259" key="6">
    <source>
        <dbReference type="PROSITE" id="PS51767"/>
    </source>
</evidence>
<keyword evidence="8" id="KW-1185">Reference proteome</keyword>
<dbReference type="GO" id="GO:0006508">
    <property type="term" value="P:proteolysis"/>
    <property type="evidence" value="ECO:0007669"/>
    <property type="project" value="UniProtKB-KW"/>
</dbReference>
<reference evidence="7" key="1">
    <citation type="submission" date="2023-03" db="EMBL/GenBank/DDBJ databases">
        <title>Massive genome expansion in bonnet fungi (Mycena s.s.) driven by repeated elements and novel gene families across ecological guilds.</title>
        <authorList>
            <consortium name="Lawrence Berkeley National Laboratory"/>
            <person name="Harder C.B."/>
            <person name="Miyauchi S."/>
            <person name="Viragh M."/>
            <person name="Kuo A."/>
            <person name="Thoen E."/>
            <person name="Andreopoulos B."/>
            <person name="Lu D."/>
            <person name="Skrede I."/>
            <person name="Drula E."/>
            <person name="Henrissat B."/>
            <person name="Morin E."/>
            <person name="Kohler A."/>
            <person name="Barry K."/>
            <person name="LaButti K."/>
            <person name="Morin E."/>
            <person name="Salamov A."/>
            <person name="Lipzen A."/>
            <person name="Mereny Z."/>
            <person name="Hegedus B."/>
            <person name="Baldrian P."/>
            <person name="Stursova M."/>
            <person name="Weitz H."/>
            <person name="Taylor A."/>
            <person name="Grigoriev I.V."/>
            <person name="Nagy L.G."/>
            <person name="Martin F."/>
            <person name="Kauserud H."/>
        </authorList>
    </citation>
    <scope>NUCLEOTIDE SEQUENCE</scope>
    <source>
        <strain evidence="7">9144</strain>
    </source>
</reference>
<feature type="domain" description="Peptidase A1" evidence="6">
    <location>
        <begin position="78"/>
        <end position="375"/>
    </location>
</feature>
<evidence type="ECO:0000256" key="4">
    <source>
        <dbReference type="RuleBase" id="RU000454"/>
    </source>
</evidence>
<gene>
    <name evidence="7" type="ORF">GGX14DRAFT_552041</name>
</gene>
<dbReference type="PANTHER" id="PTHR47966:SF51">
    <property type="entry name" value="BETA-SITE APP-CLEAVING ENZYME, ISOFORM A-RELATED"/>
    <property type="match status" value="1"/>
</dbReference>
<evidence type="ECO:0000256" key="1">
    <source>
        <dbReference type="ARBA" id="ARBA00007447"/>
    </source>
</evidence>
<evidence type="ECO:0000313" key="7">
    <source>
        <dbReference type="EMBL" id="KAJ7201370.1"/>
    </source>
</evidence>
<keyword evidence="4" id="KW-0378">Hydrolase</keyword>
<comment type="similarity">
    <text evidence="1 4">Belongs to the peptidase A1 family.</text>
</comment>
<accession>A0AAD6V727</accession>
<protein>
    <submittedName>
        <fullName evidence="7">Family A1 protease</fullName>
    </submittedName>
</protein>
<dbReference type="EMBL" id="JARJCW010000059">
    <property type="protein sequence ID" value="KAJ7201370.1"/>
    <property type="molecule type" value="Genomic_DNA"/>
</dbReference>
<keyword evidence="2 4" id="KW-0064">Aspartyl protease</keyword>
<evidence type="ECO:0000256" key="2">
    <source>
        <dbReference type="ARBA" id="ARBA00022750"/>
    </source>
</evidence>
<dbReference type="PRINTS" id="PR00792">
    <property type="entry name" value="PEPSIN"/>
</dbReference>
<dbReference type="Gene3D" id="2.40.70.10">
    <property type="entry name" value="Acid Proteases"/>
    <property type="match status" value="2"/>
</dbReference>
<dbReference type="CDD" id="cd05471">
    <property type="entry name" value="pepsin_like"/>
    <property type="match status" value="1"/>
</dbReference>
<evidence type="ECO:0000256" key="3">
    <source>
        <dbReference type="PIRSR" id="PIRSR601461-1"/>
    </source>
</evidence>
<dbReference type="SUPFAM" id="SSF50630">
    <property type="entry name" value="Acid proteases"/>
    <property type="match status" value="1"/>
</dbReference>
<organism evidence="7 8">
    <name type="scientific">Mycena pura</name>
    <dbReference type="NCBI Taxonomy" id="153505"/>
    <lineage>
        <taxon>Eukaryota</taxon>
        <taxon>Fungi</taxon>
        <taxon>Dikarya</taxon>
        <taxon>Basidiomycota</taxon>
        <taxon>Agaricomycotina</taxon>
        <taxon>Agaricomycetes</taxon>
        <taxon>Agaricomycetidae</taxon>
        <taxon>Agaricales</taxon>
        <taxon>Marasmiineae</taxon>
        <taxon>Mycenaceae</taxon>
        <taxon>Mycena</taxon>
    </lineage>
</organism>
<dbReference type="PROSITE" id="PS00141">
    <property type="entry name" value="ASP_PROTEASE"/>
    <property type="match status" value="2"/>
</dbReference>
<dbReference type="InterPro" id="IPR001969">
    <property type="entry name" value="Aspartic_peptidase_AS"/>
</dbReference>
<dbReference type="InterPro" id="IPR034164">
    <property type="entry name" value="Pepsin-like_dom"/>
</dbReference>
<keyword evidence="4 7" id="KW-0645">Protease</keyword>
<dbReference type="InterPro" id="IPR021109">
    <property type="entry name" value="Peptidase_aspartic_dom_sf"/>
</dbReference>
<evidence type="ECO:0000256" key="5">
    <source>
        <dbReference type="SAM" id="SignalP"/>
    </source>
</evidence>
<proteinExistence type="inferred from homology"/>
<dbReference type="AlphaFoldDB" id="A0AAD6V727"/>
<comment type="caution">
    <text evidence="7">The sequence shown here is derived from an EMBL/GenBank/DDBJ whole genome shotgun (WGS) entry which is preliminary data.</text>
</comment>
<dbReference type="PANTHER" id="PTHR47966">
    <property type="entry name" value="BETA-SITE APP-CLEAVING ENZYME, ISOFORM A-RELATED"/>
    <property type="match status" value="1"/>
</dbReference>
<name>A0AAD6V727_9AGAR</name>
<dbReference type="Proteomes" id="UP001219525">
    <property type="component" value="Unassembled WGS sequence"/>
</dbReference>
<feature type="active site" evidence="3">
    <location>
        <position position="96"/>
    </location>
</feature>
<feature type="chain" id="PRO_5041903260" evidence="5">
    <location>
        <begin position="20"/>
        <end position="385"/>
    </location>
</feature>
<dbReference type="InterPro" id="IPR033121">
    <property type="entry name" value="PEPTIDASE_A1"/>
</dbReference>
<dbReference type="GO" id="GO:0004190">
    <property type="term" value="F:aspartic-type endopeptidase activity"/>
    <property type="evidence" value="ECO:0007669"/>
    <property type="project" value="UniProtKB-KW"/>
</dbReference>